<dbReference type="SUPFAM" id="SSF52540">
    <property type="entry name" value="P-loop containing nucleoside triphosphate hydrolases"/>
    <property type="match status" value="1"/>
</dbReference>
<dbReference type="EMBL" id="JASSPP010000011">
    <property type="protein sequence ID" value="MDK9581101.1"/>
    <property type="molecule type" value="Genomic_DNA"/>
</dbReference>
<evidence type="ECO:0000256" key="1">
    <source>
        <dbReference type="ARBA" id="ARBA00005450"/>
    </source>
</evidence>
<dbReference type="NCBIfam" id="TIGR00959">
    <property type="entry name" value="ffh"/>
    <property type="match status" value="1"/>
</dbReference>
<accession>A0ABT7HKN6</accession>
<feature type="binding site" evidence="9">
    <location>
        <begin position="187"/>
        <end position="191"/>
    </location>
    <ligand>
        <name>GTP</name>
        <dbReference type="ChEBI" id="CHEBI:37565"/>
    </ligand>
</feature>
<evidence type="ECO:0000256" key="6">
    <source>
        <dbReference type="ARBA" id="ARBA00023135"/>
    </source>
</evidence>
<evidence type="ECO:0000256" key="4">
    <source>
        <dbReference type="ARBA" id="ARBA00022884"/>
    </source>
</evidence>
<evidence type="ECO:0000256" key="7">
    <source>
        <dbReference type="ARBA" id="ARBA00023274"/>
    </source>
</evidence>
<evidence type="ECO:0000256" key="9">
    <source>
        <dbReference type="HAMAP-Rule" id="MF_00306"/>
    </source>
</evidence>
<dbReference type="InterPro" id="IPR036891">
    <property type="entry name" value="Signal_recog_part_SRP54_M_sf"/>
</dbReference>
<comment type="caution">
    <text evidence="11">The sequence shown here is derived from an EMBL/GenBank/DDBJ whole genome shotgun (WGS) entry which is preliminary data.</text>
</comment>
<feature type="binding site" evidence="9">
    <location>
        <begin position="107"/>
        <end position="114"/>
    </location>
    <ligand>
        <name>GTP</name>
        <dbReference type="ChEBI" id="CHEBI:37565"/>
    </ligand>
</feature>
<comment type="domain">
    <text evidence="9">Composed of three domains: the N-terminal N domain, which is responsible for interactions with the ribosome, the central G domain, which binds GTP, and the C-terminal M domain, which binds the RNA and the signal sequence of the RNC.</text>
</comment>
<dbReference type="Pfam" id="PF00448">
    <property type="entry name" value="SRP54"/>
    <property type="match status" value="1"/>
</dbReference>
<keyword evidence="6 9" id="KW-0733">Signal recognition particle</keyword>
<comment type="function">
    <text evidence="9">Involved in targeting and insertion of nascent membrane proteins into the cytoplasmic membrane. Binds to the hydrophobic signal sequence of the ribosome-nascent chain (RNC) as it emerges from the ribosomes. The SRP-RNC complex is then targeted to the cytoplasmic membrane where it interacts with the SRP receptor FtsY.</text>
</comment>
<comment type="subunit">
    <text evidence="9">Part of the signal recognition particle protein translocation system, which is composed of SRP and FtsY.</text>
</comment>
<dbReference type="SUPFAM" id="SSF47446">
    <property type="entry name" value="Signal peptide-binding domain"/>
    <property type="match status" value="1"/>
</dbReference>
<keyword evidence="3 9" id="KW-0378">Hydrolase</keyword>
<dbReference type="InterPro" id="IPR003593">
    <property type="entry name" value="AAA+_ATPase"/>
</dbReference>
<keyword evidence="9" id="KW-0963">Cytoplasm</keyword>
<dbReference type="Gene3D" id="1.10.260.30">
    <property type="entry name" value="Signal recognition particle, SRP54 subunit, M-domain"/>
    <property type="match status" value="1"/>
</dbReference>
<keyword evidence="5 9" id="KW-0342">GTP-binding</keyword>
<dbReference type="Gene3D" id="3.40.50.300">
    <property type="entry name" value="P-loop containing nucleotide triphosphate hydrolases"/>
    <property type="match status" value="1"/>
</dbReference>
<keyword evidence="7 9" id="KW-0687">Ribonucleoprotein</keyword>
<evidence type="ECO:0000313" key="11">
    <source>
        <dbReference type="EMBL" id="MDK9581101.1"/>
    </source>
</evidence>
<protein>
    <recommendedName>
        <fullName evidence="9">Signal recognition particle protein</fullName>
        <ecNumber evidence="9">3.6.5.4</ecNumber>
    </recommendedName>
    <alternativeName>
        <fullName evidence="9">Fifty-four homolog</fullName>
    </alternativeName>
</protein>
<dbReference type="PROSITE" id="PS00300">
    <property type="entry name" value="SRP54"/>
    <property type="match status" value="1"/>
</dbReference>
<evidence type="ECO:0000259" key="10">
    <source>
        <dbReference type="PROSITE" id="PS00300"/>
    </source>
</evidence>
<evidence type="ECO:0000256" key="5">
    <source>
        <dbReference type="ARBA" id="ARBA00023134"/>
    </source>
</evidence>
<dbReference type="EC" id="3.6.5.4" evidence="9"/>
<keyword evidence="2 9" id="KW-0547">Nucleotide-binding</keyword>
<dbReference type="SMART" id="SM00963">
    <property type="entry name" value="SRP54_N"/>
    <property type="match status" value="1"/>
</dbReference>
<evidence type="ECO:0000256" key="3">
    <source>
        <dbReference type="ARBA" id="ARBA00022801"/>
    </source>
</evidence>
<keyword evidence="4 9" id="KW-0694">RNA-binding</keyword>
<dbReference type="PANTHER" id="PTHR11564">
    <property type="entry name" value="SIGNAL RECOGNITION PARTICLE 54K PROTEIN SRP54"/>
    <property type="match status" value="1"/>
</dbReference>
<evidence type="ECO:0000256" key="2">
    <source>
        <dbReference type="ARBA" id="ARBA00022741"/>
    </source>
</evidence>
<dbReference type="InterPro" id="IPR042101">
    <property type="entry name" value="SRP54_N_sf"/>
</dbReference>
<comment type="catalytic activity">
    <reaction evidence="8 9">
        <text>GTP + H2O = GDP + phosphate + H(+)</text>
        <dbReference type="Rhea" id="RHEA:19669"/>
        <dbReference type="ChEBI" id="CHEBI:15377"/>
        <dbReference type="ChEBI" id="CHEBI:15378"/>
        <dbReference type="ChEBI" id="CHEBI:37565"/>
        <dbReference type="ChEBI" id="CHEBI:43474"/>
        <dbReference type="ChEBI" id="CHEBI:58189"/>
        <dbReference type="EC" id="3.6.5.4"/>
    </reaction>
</comment>
<dbReference type="InterPro" id="IPR004780">
    <property type="entry name" value="SRP"/>
</dbReference>
<dbReference type="Pfam" id="PF02881">
    <property type="entry name" value="SRP54_N"/>
    <property type="match status" value="1"/>
</dbReference>
<dbReference type="InterPro" id="IPR013822">
    <property type="entry name" value="Signal_recog_particl_SRP54_hlx"/>
</dbReference>
<dbReference type="CDD" id="cd18539">
    <property type="entry name" value="SRP_G"/>
    <property type="match status" value="1"/>
</dbReference>
<name>A0ABT7HKN6_9FUSO</name>
<dbReference type="SMART" id="SM00962">
    <property type="entry name" value="SRP54"/>
    <property type="match status" value="1"/>
</dbReference>
<evidence type="ECO:0000313" key="12">
    <source>
        <dbReference type="Proteomes" id="UP001225134"/>
    </source>
</evidence>
<feature type="domain" description="SRP54-type proteins GTP-binding" evidence="10">
    <location>
        <begin position="266"/>
        <end position="279"/>
    </location>
</feature>
<dbReference type="HAMAP" id="MF_00306">
    <property type="entry name" value="SRP54"/>
    <property type="match status" value="1"/>
</dbReference>
<evidence type="ECO:0000256" key="8">
    <source>
        <dbReference type="ARBA" id="ARBA00048027"/>
    </source>
</evidence>
<proteinExistence type="inferred from homology"/>
<keyword evidence="12" id="KW-1185">Reference proteome</keyword>
<feature type="binding site" evidence="9">
    <location>
        <begin position="245"/>
        <end position="248"/>
    </location>
    <ligand>
        <name>GTP</name>
        <dbReference type="ChEBI" id="CHEBI:37565"/>
    </ligand>
</feature>
<dbReference type="Proteomes" id="UP001225134">
    <property type="component" value="Unassembled WGS sequence"/>
</dbReference>
<dbReference type="SMART" id="SM00382">
    <property type="entry name" value="AAA"/>
    <property type="match status" value="1"/>
</dbReference>
<organism evidence="11 12">
    <name type="scientific">Sneathia sanguinegens</name>
    <dbReference type="NCBI Taxonomy" id="40543"/>
    <lineage>
        <taxon>Bacteria</taxon>
        <taxon>Fusobacteriati</taxon>
        <taxon>Fusobacteriota</taxon>
        <taxon>Fusobacteriia</taxon>
        <taxon>Fusobacteriales</taxon>
        <taxon>Leptotrichiaceae</taxon>
        <taxon>Sneathia</taxon>
    </lineage>
</organism>
<dbReference type="InterPro" id="IPR027417">
    <property type="entry name" value="P-loop_NTPase"/>
</dbReference>
<dbReference type="InterPro" id="IPR004125">
    <property type="entry name" value="Signal_recog_particle_SRP54_M"/>
</dbReference>
<dbReference type="InterPro" id="IPR000897">
    <property type="entry name" value="SRP54_GTPase_dom"/>
</dbReference>
<gene>
    <name evidence="9 11" type="primary">ffh</name>
    <name evidence="11" type="ORF">QQA45_06295</name>
</gene>
<dbReference type="RefSeq" id="WP_277285129.1">
    <property type="nucleotide sequence ID" value="NZ_CAMYCH010000010.1"/>
</dbReference>
<sequence length="434" mass="48170">MFEGLSDKLKKAMKTISGKSKLTESNITDAIKEVKMALLEADVNYTVVKNFVSKIKEKAMGASVLVGVNPSQQFIKIINDELIETLGGANVELNSKKREFRVIMLVGLQGAGKTTFAGKLAKFLKNEKSLLIGADVYRPAAKQQLKVLCKQINALNYTIDDSQDVKEIVANGIEEAKKYKVDNVIIDTAGRLHIDEKLMDELKNIKAQVNPDEILLVVDGMTGQDAVNVSKNFNDALGITGVVLTKMDGDTRGGAALSIKEVCGKPIKFISEGEKLGDISKFHPDRLAGRILGMGDVVSLVEKAKDMIDEKEAKLMEAKFRKNQFDFEDFLKQFKMIKKLGSLGGILKMLPGINLEKIDMNGAENELKKVEAIIYSMTVQERRNPQILKVYSRKVRIAKGSGTQVSDVNKLLKQYEQMKQMMKMFNSGKFGKMF</sequence>
<dbReference type="Gene3D" id="1.20.120.140">
    <property type="entry name" value="Signal recognition particle SRP54, nucleotide-binding domain"/>
    <property type="match status" value="1"/>
</dbReference>
<reference evidence="11 12" key="1">
    <citation type="submission" date="2023-06" db="EMBL/GenBank/DDBJ databases">
        <title>Antibody response to the Sneathia vaginalis cytopathogenic toxin A during pregnancy.</title>
        <authorList>
            <person name="Mccoy Z.T."/>
            <person name="Serrano M.G."/>
            <person name="Spaine K."/>
            <person name="Edwards D.J."/>
            <person name="Buck G.A."/>
            <person name="Jefferson K."/>
        </authorList>
    </citation>
    <scope>NUCLEOTIDE SEQUENCE [LARGE SCALE GENOMIC DNA]</scope>
    <source>
        <strain evidence="11 12">CCUG 42621</strain>
    </source>
</reference>
<dbReference type="Pfam" id="PF02978">
    <property type="entry name" value="SRP_SPB"/>
    <property type="match status" value="1"/>
</dbReference>
<comment type="similarity">
    <text evidence="1 9">Belongs to the GTP-binding SRP family. SRP54 subfamily.</text>
</comment>
<dbReference type="InterPro" id="IPR022941">
    <property type="entry name" value="SRP54"/>
</dbReference>
<dbReference type="PANTHER" id="PTHR11564:SF5">
    <property type="entry name" value="SIGNAL RECOGNITION PARTICLE SUBUNIT SRP54"/>
    <property type="match status" value="1"/>
</dbReference>
<comment type="subcellular location">
    <subcellularLocation>
        <location evidence="9">Cytoplasm</location>
    </subcellularLocation>
    <text evidence="9">The SRP-RNC complex is targeted to the cytoplasmic membrane.</text>
</comment>